<organism evidence="2 3">
    <name type="scientific">Purpureocillium lilacinum</name>
    <name type="common">Paecilomyces lilacinus</name>
    <dbReference type="NCBI Taxonomy" id="33203"/>
    <lineage>
        <taxon>Eukaryota</taxon>
        <taxon>Fungi</taxon>
        <taxon>Dikarya</taxon>
        <taxon>Ascomycota</taxon>
        <taxon>Pezizomycotina</taxon>
        <taxon>Sordariomycetes</taxon>
        <taxon>Hypocreomycetidae</taxon>
        <taxon>Hypocreales</taxon>
        <taxon>Ophiocordycipitaceae</taxon>
        <taxon>Purpureocillium</taxon>
    </lineage>
</organism>
<feature type="region of interest" description="Disordered" evidence="1">
    <location>
        <begin position="1"/>
        <end position="46"/>
    </location>
</feature>
<gene>
    <name evidence="2" type="ORF">PCL_02945</name>
</gene>
<evidence type="ECO:0000313" key="3">
    <source>
        <dbReference type="Proteomes" id="UP000245956"/>
    </source>
</evidence>
<feature type="region of interest" description="Disordered" evidence="1">
    <location>
        <begin position="75"/>
        <end position="112"/>
    </location>
</feature>
<feature type="compositionally biased region" description="Pro residues" evidence="1">
    <location>
        <begin position="203"/>
        <end position="213"/>
    </location>
</feature>
<dbReference type="EMBL" id="LCWV01000018">
    <property type="protein sequence ID" value="PWI67591.1"/>
    <property type="molecule type" value="Genomic_DNA"/>
</dbReference>
<evidence type="ECO:0000313" key="2">
    <source>
        <dbReference type="EMBL" id="PWI67591.1"/>
    </source>
</evidence>
<reference evidence="2 3" key="1">
    <citation type="journal article" date="2016" name="Front. Microbiol.">
        <title>Genome and transcriptome sequences reveal the specific parasitism of the nematophagous Purpureocillium lilacinum 36-1.</title>
        <authorList>
            <person name="Xie J."/>
            <person name="Li S."/>
            <person name="Mo C."/>
            <person name="Xiao X."/>
            <person name="Peng D."/>
            <person name="Wang G."/>
            <person name="Xiao Y."/>
        </authorList>
    </citation>
    <scope>NUCLEOTIDE SEQUENCE [LARGE SCALE GENOMIC DNA]</scope>
    <source>
        <strain evidence="2 3">36-1</strain>
    </source>
</reference>
<comment type="caution">
    <text evidence="2">The sequence shown here is derived from an EMBL/GenBank/DDBJ whole genome shotgun (WGS) entry which is preliminary data.</text>
</comment>
<feature type="compositionally biased region" description="Polar residues" evidence="1">
    <location>
        <begin position="32"/>
        <end position="42"/>
    </location>
</feature>
<proteinExistence type="predicted"/>
<sequence length="323" mass="33863">MGRRAPPVLPSPPLPAAAVPLPRQWASPGQALAQSQSQTSGGALQAVPQWAAPRVAGPVRPSPWPPLLLRAVAAQPAHAAQAPPPPPPGGAELLRRHLPPARRPSPSPRTGAQWAAVDTVEKAHSWSPLHYYAGETAVSTNQRRRCHKSAALPIRSPFPSSAASLPCPGFCLVLPFPSIPHPSTHPSIHPSLSIPSRRGGSFPPNPTVHPPTIPSRRLPSLGSPALDVVPVCPPPTAICALTPPHTTVWLPLALLIRRPRPTDDAANHVPPSPSPPHRPAASLSQPLSAHHDPAKTLRSDCTIALLPATPGGDNQSIRLAPLH</sequence>
<feature type="region of interest" description="Disordered" evidence="1">
    <location>
        <begin position="261"/>
        <end position="294"/>
    </location>
</feature>
<dbReference type="AlphaFoldDB" id="A0A2U3DZ97"/>
<protein>
    <submittedName>
        <fullName evidence="2">Uncharacterized protein</fullName>
    </submittedName>
</protein>
<name>A0A2U3DZ97_PURLI</name>
<accession>A0A2U3DZ97</accession>
<feature type="region of interest" description="Disordered" evidence="1">
    <location>
        <begin position="184"/>
        <end position="219"/>
    </location>
</feature>
<feature type="compositionally biased region" description="Low complexity" evidence="1">
    <location>
        <begin position="184"/>
        <end position="196"/>
    </location>
</feature>
<evidence type="ECO:0000256" key="1">
    <source>
        <dbReference type="SAM" id="MobiDB-lite"/>
    </source>
</evidence>
<dbReference type="Proteomes" id="UP000245956">
    <property type="component" value="Unassembled WGS sequence"/>
</dbReference>